<keyword evidence="12" id="KW-1185">Reference proteome</keyword>
<keyword evidence="6" id="KW-0418">Kinase</keyword>
<feature type="repeat" description="TPR" evidence="8">
    <location>
        <begin position="163"/>
        <end position="196"/>
    </location>
</feature>
<dbReference type="STRING" id="279360.MB14_09660"/>
<gene>
    <name evidence="11" type="ORF">MB14_09660</name>
</gene>
<dbReference type="PANTHER" id="PTHR41523">
    <property type="entry name" value="TWO-COMPONENT SYSTEM SENSOR PROTEIN"/>
    <property type="match status" value="1"/>
</dbReference>
<dbReference type="InterPro" id="IPR003594">
    <property type="entry name" value="HATPase_dom"/>
</dbReference>
<dbReference type="SMART" id="SM00028">
    <property type="entry name" value="TPR"/>
    <property type="match status" value="7"/>
</dbReference>
<reference evidence="11" key="1">
    <citation type="submission" date="2016-01" db="EMBL/GenBank/DDBJ databases">
        <title>Genome sequencing of Roseivirga ehrenbergii KMM 6017.</title>
        <authorList>
            <person name="Selvaratnam C."/>
            <person name="Thevarajoo S."/>
            <person name="Goh K.M."/>
            <person name="Ee R."/>
            <person name="Chan K.-G."/>
            <person name="Chong C.S."/>
        </authorList>
    </citation>
    <scope>NUCLEOTIDE SEQUENCE [LARGE SCALE GENOMIC DNA]</scope>
    <source>
        <strain evidence="11">KMM 6017</strain>
    </source>
</reference>
<protein>
    <recommendedName>
        <fullName evidence="2">histidine kinase</fullName>
        <ecNumber evidence="2">2.7.13.3</ecNumber>
    </recommendedName>
</protein>
<feature type="repeat" description="TPR" evidence="8">
    <location>
        <begin position="203"/>
        <end position="236"/>
    </location>
</feature>
<dbReference type="RefSeq" id="WP_062593424.1">
    <property type="nucleotide sequence ID" value="NZ_LQZQ01000049.1"/>
</dbReference>
<dbReference type="InterPro" id="IPR011495">
    <property type="entry name" value="Sig_transdc_His_kin_sub2_dim/P"/>
</dbReference>
<dbReference type="AlphaFoldDB" id="A0A150X0U1"/>
<dbReference type="PROSITE" id="PS50109">
    <property type="entry name" value="HIS_KIN"/>
    <property type="match status" value="1"/>
</dbReference>
<dbReference type="InterPro" id="IPR019734">
    <property type="entry name" value="TPR_rpt"/>
</dbReference>
<keyword evidence="7" id="KW-0067">ATP-binding</keyword>
<evidence type="ECO:0000256" key="1">
    <source>
        <dbReference type="ARBA" id="ARBA00000085"/>
    </source>
</evidence>
<dbReference type="InterPro" id="IPR005467">
    <property type="entry name" value="His_kinase_dom"/>
</dbReference>
<dbReference type="Gene3D" id="3.30.565.10">
    <property type="entry name" value="Histidine kinase-like ATPase, C-terminal domain"/>
    <property type="match status" value="1"/>
</dbReference>
<comment type="catalytic activity">
    <reaction evidence="1">
        <text>ATP + protein L-histidine = ADP + protein N-phospho-L-histidine.</text>
        <dbReference type="EC" id="2.7.13.3"/>
    </reaction>
</comment>
<comment type="caution">
    <text evidence="11">The sequence shown here is derived from an EMBL/GenBank/DDBJ whole genome shotgun (WGS) entry which is preliminary data.</text>
</comment>
<evidence type="ECO:0000256" key="5">
    <source>
        <dbReference type="ARBA" id="ARBA00022741"/>
    </source>
</evidence>
<evidence type="ECO:0000313" key="11">
    <source>
        <dbReference type="EMBL" id="KYG72296.1"/>
    </source>
</evidence>
<feature type="signal peptide" evidence="9">
    <location>
        <begin position="1"/>
        <end position="22"/>
    </location>
</feature>
<dbReference type="EC" id="2.7.13.3" evidence="2"/>
<keyword evidence="9" id="KW-0732">Signal</keyword>
<dbReference type="EMBL" id="LQZQ01000049">
    <property type="protein sequence ID" value="KYG72296.1"/>
    <property type="molecule type" value="Genomic_DNA"/>
</dbReference>
<keyword evidence="4" id="KW-0808">Transferase</keyword>
<dbReference type="PROSITE" id="PS50005">
    <property type="entry name" value="TPR"/>
    <property type="match status" value="2"/>
</dbReference>
<feature type="domain" description="Histidine kinase" evidence="10">
    <location>
        <begin position="452"/>
        <end position="645"/>
    </location>
</feature>
<dbReference type="OrthoDB" id="9767435at2"/>
<evidence type="ECO:0000256" key="4">
    <source>
        <dbReference type="ARBA" id="ARBA00022679"/>
    </source>
</evidence>
<dbReference type="GO" id="GO:0005524">
    <property type="term" value="F:ATP binding"/>
    <property type="evidence" value="ECO:0007669"/>
    <property type="project" value="UniProtKB-KW"/>
</dbReference>
<name>A0A150X0U1_ROSEK</name>
<dbReference type="SMART" id="SM00387">
    <property type="entry name" value="HATPase_c"/>
    <property type="match status" value="1"/>
</dbReference>
<feature type="chain" id="PRO_5007574008" description="histidine kinase" evidence="9">
    <location>
        <begin position="23"/>
        <end position="645"/>
    </location>
</feature>
<evidence type="ECO:0000256" key="2">
    <source>
        <dbReference type="ARBA" id="ARBA00012438"/>
    </source>
</evidence>
<keyword evidence="8" id="KW-0802">TPR repeat</keyword>
<dbReference type="InterPro" id="IPR036890">
    <property type="entry name" value="HATPase_C_sf"/>
</dbReference>
<evidence type="ECO:0000256" key="9">
    <source>
        <dbReference type="SAM" id="SignalP"/>
    </source>
</evidence>
<evidence type="ECO:0000256" key="3">
    <source>
        <dbReference type="ARBA" id="ARBA00022553"/>
    </source>
</evidence>
<keyword evidence="5" id="KW-0547">Nucleotide-binding</keyword>
<dbReference type="PANTHER" id="PTHR41523:SF8">
    <property type="entry name" value="ETHYLENE RESPONSE SENSOR PROTEIN"/>
    <property type="match status" value="1"/>
</dbReference>
<dbReference type="Pfam" id="PF13424">
    <property type="entry name" value="TPR_12"/>
    <property type="match status" value="2"/>
</dbReference>
<sequence>MKWMLPRNLLIFLFVYSVSLNAQQSPIDSLKQLLIGHQDNIEKAQIYRELTIKYDRVNQDSALYFADKQIKLSKKINYAEGEYKAYYSKGVSYFRKNVKDSALYYFQKSYDDALAAQDTIQANQSLGSVGALNILLGNYEMALESFLARLEMLKRYPNPAAEQTVYNNMASVYDRLEQYDQAIVYHHKSLKLKLQAEDINGIMTSYQNLGAAFTKLDNEDSALNYSRKAFKIAEQLDNKNVMAATLSNIGTFYTREAHFSYDSASIYLNKSLAIAREVDDKDGMARSYSNLSTINLTVKNYQKSLDLALKALPLFESLGYKNDISETVNDIALSFEKLGRYPEAYAYLRRHKNLDDSLYTEETTRAISEMQTKYETEKKDQDLALQSAQLTEKQLELEQQHLLRNGAIAGAVLLGIVAFLIYRIKTKSNKEITSKNELLSKSLSEREALLKEIHHRVKNNLQIIASLLYLQSDESENQDVRRLLEEGQGRVRSMALIHQKLYENDDLKHIPFDDYLKELIGEIKLSFGDMAKNIELQVEAKDVFFDVDTAVPLGLIINELSTNAFKYAYAKRVGGGVFKVVLKKEGGEYRMTVSDNGHGIPDEVLNATQSSSLGLKLTRMLSDQLEGEYNFDNSNGTTFDLKFAV</sequence>
<dbReference type="SUPFAM" id="SSF48452">
    <property type="entry name" value="TPR-like"/>
    <property type="match status" value="2"/>
</dbReference>
<organism evidence="11 12">
    <name type="scientific">Roseivirga ehrenbergii (strain DSM 102268 / JCM 13514 / KCTC 12282 / NCIMB 14502 / KMM 6017)</name>
    <dbReference type="NCBI Taxonomy" id="279360"/>
    <lineage>
        <taxon>Bacteria</taxon>
        <taxon>Pseudomonadati</taxon>
        <taxon>Bacteroidota</taxon>
        <taxon>Cytophagia</taxon>
        <taxon>Cytophagales</taxon>
        <taxon>Roseivirgaceae</taxon>
        <taxon>Roseivirga</taxon>
    </lineage>
</organism>
<evidence type="ECO:0000256" key="6">
    <source>
        <dbReference type="ARBA" id="ARBA00022777"/>
    </source>
</evidence>
<dbReference type="Pfam" id="PF02518">
    <property type="entry name" value="HATPase_c"/>
    <property type="match status" value="1"/>
</dbReference>
<accession>A0A150X0U1</accession>
<dbReference type="Pfam" id="PF07568">
    <property type="entry name" value="HisKA_2"/>
    <property type="match status" value="1"/>
</dbReference>
<dbReference type="Proteomes" id="UP000075583">
    <property type="component" value="Unassembled WGS sequence"/>
</dbReference>
<dbReference type="InterPro" id="IPR011990">
    <property type="entry name" value="TPR-like_helical_dom_sf"/>
</dbReference>
<keyword evidence="3" id="KW-0597">Phosphoprotein</keyword>
<dbReference type="Gene3D" id="3.30.450.20">
    <property type="entry name" value="PAS domain"/>
    <property type="match status" value="1"/>
</dbReference>
<evidence type="ECO:0000259" key="10">
    <source>
        <dbReference type="PROSITE" id="PS50109"/>
    </source>
</evidence>
<proteinExistence type="predicted"/>
<dbReference type="Gene3D" id="1.25.40.10">
    <property type="entry name" value="Tetratricopeptide repeat domain"/>
    <property type="match status" value="2"/>
</dbReference>
<evidence type="ECO:0000313" key="12">
    <source>
        <dbReference type="Proteomes" id="UP000075583"/>
    </source>
</evidence>
<evidence type="ECO:0000256" key="8">
    <source>
        <dbReference type="PROSITE-ProRule" id="PRU00339"/>
    </source>
</evidence>
<dbReference type="SUPFAM" id="SSF55874">
    <property type="entry name" value="ATPase domain of HSP90 chaperone/DNA topoisomerase II/histidine kinase"/>
    <property type="match status" value="1"/>
</dbReference>
<dbReference type="GO" id="GO:0004673">
    <property type="term" value="F:protein histidine kinase activity"/>
    <property type="evidence" value="ECO:0007669"/>
    <property type="project" value="UniProtKB-EC"/>
</dbReference>
<evidence type="ECO:0000256" key="7">
    <source>
        <dbReference type="ARBA" id="ARBA00022840"/>
    </source>
</evidence>